<dbReference type="EMBL" id="CAJHCQ010000015">
    <property type="protein sequence ID" value="CAD6552268.1"/>
    <property type="molecule type" value="Genomic_DNA"/>
</dbReference>
<name>A0ABN7I870_9BURK</name>
<sequence length="185" mass="20028">MDGPCQSGRCAGSAELAGVEQFGARCRFDRRAPRKPRTGIQYRIGNPVSLSVEGATGLPSRANRSLFALIAPFGTEVSECLPFYINLCHPRAVAARAQGDGQTTDQQLAHAVRVAEARSGVGMSHVSVFAHSGQITLVGWVPEREHVARAKQSAMSVLCRRGGQPALPRWRLVERRLTSNRIAAR</sequence>
<evidence type="ECO:0000313" key="2">
    <source>
        <dbReference type="Proteomes" id="UP000656319"/>
    </source>
</evidence>
<dbReference type="Proteomes" id="UP000656319">
    <property type="component" value="Unassembled WGS sequence"/>
</dbReference>
<comment type="caution">
    <text evidence="1">The sequence shown here is derived from an EMBL/GenBank/DDBJ whole genome shotgun (WGS) entry which is preliminary data.</text>
</comment>
<organism evidence="1 2">
    <name type="scientific">Paraburkholderia hiiakae</name>
    <dbReference type="NCBI Taxonomy" id="1081782"/>
    <lineage>
        <taxon>Bacteria</taxon>
        <taxon>Pseudomonadati</taxon>
        <taxon>Pseudomonadota</taxon>
        <taxon>Betaproteobacteria</taxon>
        <taxon>Burkholderiales</taxon>
        <taxon>Burkholderiaceae</taxon>
        <taxon>Paraburkholderia</taxon>
    </lineage>
</organism>
<evidence type="ECO:0008006" key="3">
    <source>
        <dbReference type="Google" id="ProtNLM"/>
    </source>
</evidence>
<keyword evidence="2" id="KW-1185">Reference proteome</keyword>
<reference evidence="1 2" key="1">
    <citation type="submission" date="2020-10" db="EMBL/GenBank/DDBJ databases">
        <authorList>
            <person name="Peeters C."/>
        </authorList>
    </citation>
    <scope>NUCLEOTIDE SEQUENCE [LARGE SCALE GENOMIC DNA]</scope>
    <source>
        <strain evidence="1 2">LMG 27952</strain>
    </source>
</reference>
<protein>
    <recommendedName>
        <fullName evidence="3">BON domain-containing protein</fullName>
    </recommendedName>
</protein>
<evidence type="ECO:0000313" key="1">
    <source>
        <dbReference type="EMBL" id="CAD6552268.1"/>
    </source>
</evidence>
<gene>
    <name evidence="1" type="ORF">LMG27952_05263</name>
</gene>
<proteinExistence type="predicted"/>
<accession>A0ABN7I870</accession>